<comment type="subcellular location">
    <subcellularLocation>
        <location evidence="1">Membrane</location>
        <topology evidence="1">Multi-pass membrane protein</topology>
    </subcellularLocation>
</comment>
<dbReference type="EMBL" id="CP016908">
    <property type="protein sequence ID" value="APS00029.1"/>
    <property type="molecule type" value="Genomic_DNA"/>
</dbReference>
<evidence type="ECO:0000256" key="7">
    <source>
        <dbReference type="SAM" id="Phobius"/>
    </source>
</evidence>
<dbReference type="InterPro" id="IPR007599">
    <property type="entry name" value="DER1"/>
</dbReference>
<keyword evidence="3" id="KW-0645">Protease</keyword>
<evidence type="ECO:0000256" key="1">
    <source>
        <dbReference type="ARBA" id="ARBA00004141"/>
    </source>
</evidence>
<comment type="similarity">
    <text evidence="2">Belongs to the peptidase S54 family.</text>
</comment>
<accession>A0A1L6MX66</accession>
<feature type="transmembrane region" description="Helical" evidence="7">
    <location>
        <begin position="101"/>
        <end position="120"/>
    </location>
</feature>
<dbReference type="SUPFAM" id="SSF144091">
    <property type="entry name" value="Rhomboid-like"/>
    <property type="match status" value="1"/>
</dbReference>
<protein>
    <submittedName>
        <fullName evidence="8">Uncharacterized protein</fullName>
    </submittedName>
</protein>
<gene>
    <name evidence="8" type="ORF">BCY86_04525</name>
</gene>
<dbReference type="Pfam" id="PF04511">
    <property type="entry name" value="DER1"/>
    <property type="match status" value="1"/>
</dbReference>
<feature type="transmembrane region" description="Helical" evidence="7">
    <location>
        <begin position="126"/>
        <end position="143"/>
    </location>
</feature>
<keyword evidence="9" id="KW-1185">Reference proteome</keyword>
<dbReference type="InterPro" id="IPR035952">
    <property type="entry name" value="Rhomboid-like_sf"/>
</dbReference>
<keyword evidence="6 7" id="KW-0472">Membrane</keyword>
<dbReference type="GO" id="GO:0016020">
    <property type="term" value="C:membrane"/>
    <property type="evidence" value="ECO:0007669"/>
    <property type="project" value="UniProtKB-SubCell"/>
</dbReference>
<evidence type="ECO:0000313" key="9">
    <source>
        <dbReference type="Proteomes" id="UP000185544"/>
    </source>
</evidence>
<feature type="transmembrane region" description="Helical" evidence="7">
    <location>
        <begin position="189"/>
        <end position="216"/>
    </location>
</feature>
<dbReference type="AlphaFoldDB" id="A0A1L6MX66"/>
<keyword evidence="4 7" id="KW-0812">Transmembrane</keyword>
<reference evidence="8 9" key="1">
    <citation type="submission" date="2016-08" db="EMBL/GenBank/DDBJ databases">
        <title>Identification and validation of antigenic proteins from Pajaroellobacter abortibovis using de-novo genome sequence assembly and reverse vaccinology.</title>
        <authorList>
            <person name="Welly B.T."/>
            <person name="Miller M.R."/>
            <person name="Stott J.L."/>
            <person name="Blanchard M.T."/>
            <person name="Islas-Trejo A.D."/>
            <person name="O'Rourke S.M."/>
            <person name="Young A.E."/>
            <person name="Medrano J.F."/>
            <person name="Van Eenennaam A.L."/>
        </authorList>
    </citation>
    <scope>NUCLEOTIDE SEQUENCE [LARGE SCALE GENOMIC DNA]</scope>
    <source>
        <strain evidence="8 9">BTF92-0548A/99-0131</strain>
    </source>
</reference>
<organism evidence="8 9">
    <name type="scientific">Pajaroellobacter abortibovis</name>
    <dbReference type="NCBI Taxonomy" id="1882918"/>
    <lineage>
        <taxon>Bacteria</taxon>
        <taxon>Pseudomonadati</taxon>
        <taxon>Myxococcota</taxon>
        <taxon>Polyangia</taxon>
        <taxon>Polyangiales</taxon>
        <taxon>Polyangiaceae</taxon>
    </lineage>
</organism>
<feature type="transmembrane region" description="Helical" evidence="7">
    <location>
        <begin position="70"/>
        <end position="89"/>
    </location>
</feature>
<dbReference type="Gene3D" id="1.20.1540.10">
    <property type="entry name" value="Rhomboid-like"/>
    <property type="match status" value="1"/>
</dbReference>
<dbReference type="Proteomes" id="UP000185544">
    <property type="component" value="Chromosome"/>
</dbReference>
<evidence type="ECO:0000256" key="5">
    <source>
        <dbReference type="ARBA" id="ARBA00022989"/>
    </source>
</evidence>
<proteinExistence type="inferred from homology"/>
<evidence type="ECO:0000313" key="8">
    <source>
        <dbReference type="EMBL" id="APS00029.1"/>
    </source>
</evidence>
<dbReference type="RefSeq" id="WP_075276695.1">
    <property type="nucleotide sequence ID" value="NZ_CP016908.1"/>
</dbReference>
<evidence type="ECO:0000256" key="3">
    <source>
        <dbReference type="ARBA" id="ARBA00022670"/>
    </source>
</evidence>
<dbReference type="PANTHER" id="PTHR43066">
    <property type="entry name" value="RHOMBOID-RELATED PROTEIN"/>
    <property type="match status" value="1"/>
</dbReference>
<name>A0A1L6MX66_9BACT</name>
<keyword evidence="3" id="KW-0378">Hydrolase</keyword>
<dbReference type="KEGG" id="pabo:BCY86_04525"/>
<dbReference type="PANTHER" id="PTHR43066:SF1">
    <property type="entry name" value="RHOMBOID PROTEIN 2"/>
    <property type="match status" value="1"/>
</dbReference>
<evidence type="ECO:0000256" key="6">
    <source>
        <dbReference type="ARBA" id="ARBA00023136"/>
    </source>
</evidence>
<sequence length="268" mass="30042">MFDRNTLPPLLPTTKTILLGVGILGPMGTLCFRCFPDGYHFFEKLACRPHAVLHGELWRLLTAGFLTYPYHFYHFAFSLFGFYLFCPALEKRWGSFRLARFLMLTLVLGYAASIGWGLIVPSTSDLLFGPGAALAGAAVAWGCENKTTPLRFFFFIPMTGAQFAWCILGVSLLDLIYPLELTEGPVSPLIGALIGFLYSSPFSLRSPFSSIKLFLLRRHSKKKQAKTSSSKVYTLHAAPFSERAASDKNKEATIWVPQQKKEDKYFLN</sequence>
<feature type="transmembrane region" description="Helical" evidence="7">
    <location>
        <begin position="152"/>
        <end position="177"/>
    </location>
</feature>
<evidence type="ECO:0000256" key="2">
    <source>
        <dbReference type="ARBA" id="ARBA00009045"/>
    </source>
</evidence>
<evidence type="ECO:0000256" key="4">
    <source>
        <dbReference type="ARBA" id="ARBA00022692"/>
    </source>
</evidence>
<dbReference type="STRING" id="1882918.BCY86_04525"/>
<keyword evidence="5 7" id="KW-1133">Transmembrane helix</keyword>
<dbReference type="GO" id="GO:0004252">
    <property type="term" value="F:serine-type endopeptidase activity"/>
    <property type="evidence" value="ECO:0007669"/>
    <property type="project" value="TreeGrafter"/>
</dbReference>
<dbReference type="GO" id="GO:0006508">
    <property type="term" value="P:proteolysis"/>
    <property type="evidence" value="ECO:0007669"/>
    <property type="project" value="UniProtKB-KW"/>
</dbReference>